<name>A0A023W5J7_9CAUD</name>
<sequence length="56" mass="6050">MATRTPRNASDADTVDAVEQDAVEQTAEQPADESTAPVETDGNAAPERAVYKPFEW</sequence>
<dbReference type="Proteomes" id="UP000024442">
    <property type="component" value="Segment"/>
</dbReference>
<feature type="compositionally biased region" description="Acidic residues" evidence="1">
    <location>
        <begin position="13"/>
        <end position="22"/>
    </location>
</feature>
<reference evidence="2 3" key="1">
    <citation type="submission" date="2014-02" db="EMBL/GenBank/DDBJ databases">
        <authorList>
            <person name="Cornely K.A."/>
            <person name="Jancevski A.V."/>
            <person name="Rogers S.R."/>
            <person name="Scola S.E."/>
            <person name="Pinches R.S."/>
            <person name="Perri C.M."/>
            <person name="Brown M.S."/>
            <person name="Cavedon W.D."/>
            <person name="Dubois H.M."/>
            <person name="Fernando M.A."/>
            <person name="Austriaco N."/>
            <person name="Bradley K.W."/>
            <person name="Clarke D.Q."/>
            <person name="Lewis M.F."/>
            <person name="Barker L.P."/>
            <person name="Bailey C."/>
            <person name="Asai D.J."/>
            <person name="Garber M.L."/>
            <person name="Bowman C.A."/>
            <person name="Russell D.A."/>
            <person name="Pope W.H."/>
            <person name="Jacobs-Sera D."/>
            <person name="Hendrix R.W."/>
            <person name="Hatfull G.F."/>
        </authorList>
    </citation>
    <scope>NUCLEOTIDE SEQUENCE [LARGE SCALE GENOMIC DNA]</scope>
</reference>
<dbReference type="RefSeq" id="YP_009032485.1">
    <property type="nucleotide sequence ID" value="NC_024147.1"/>
</dbReference>
<feature type="region of interest" description="Disordered" evidence="1">
    <location>
        <begin position="1"/>
        <end position="56"/>
    </location>
</feature>
<dbReference type="EMBL" id="KJ510412">
    <property type="protein sequence ID" value="AHY26915.1"/>
    <property type="molecule type" value="Genomic_DNA"/>
</dbReference>
<proteinExistence type="predicted"/>
<organism evidence="2 3">
    <name type="scientific">Mycobacterium phage ZoeJ</name>
    <dbReference type="NCBI Taxonomy" id="1486427"/>
    <lineage>
        <taxon>Viruses</taxon>
        <taxon>Duplodnaviria</taxon>
        <taxon>Heunggongvirae</taxon>
        <taxon>Uroviricota</taxon>
        <taxon>Caudoviricetes</taxon>
        <taxon>Weiservirinae</taxon>
        <taxon>Timquatrovirus</taxon>
        <taxon>Timquatrovirus zoeJ</taxon>
    </lineage>
</organism>
<evidence type="ECO:0000313" key="3">
    <source>
        <dbReference type="Proteomes" id="UP000024442"/>
    </source>
</evidence>
<gene>
    <name evidence="2" type="primary">91</name>
    <name evidence="2" type="ORF">PBI_ZOEJ_91</name>
</gene>
<evidence type="ECO:0000256" key="1">
    <source>
        <dbReference type="SAM" id="MobiDB-lite"/>
    </source>
</evidence>
<dbReference type="KEGG" id="vg:19488188"/>
<accession>A0A023W5J7</accession>
<dbReference type="OrthoDB" id="26489at10239"/>
<keyword evidence="3" id="KW-1185">Reference proteome</keyword>
<evidence type="ECO:0000313" key="2">
    <source>
        <dbReference type="EMBL" id="AHY26915.1"/>
    </source>
</evidence>
<protein>
    <submittedName>
        <fullName evidence="2">Uncharacterized protein</fullName>
    </submittedName>
</protein>
<dbReference type="GeneID" id="19488188"/>